<dbReference type="AlphaFoldDB" id="A0A5R8MLS7"/>
<feature type="signal peptide" evidence="1">
    <location>
        <begin position="1"/>
        <end position="24"/>
    </location>
</feature>
<accession>A0A5R8MLS7</accession>
<organism evidence="2 3">
    <name type="scientific">Halomonas urmiana</name>
    <dbReference type="NCBI Taxonomy" id="490901"/>
    <lineage>
        <taxon>Bacteria</taxon>
        <taxon>Pseudomonadati</taxon>
        <taxon>Pseudomonadota</taxon>
        <taxon>Gammaproteobacteria</taxon>
        <taxon>Oceanospirillales</taxon>
        <taxon>Halomonadaceae</taxon>
        <taxon>Halomonas</taxon>
    </lineage>
</organism>
<feature type="chain" id="PRO_5024347404" evidence="1">
    <location>
        <begin position="25"/>
        <end position="203"/>
    </location>
</feature>
<evidence type="ECO:0000256" key="1">
    <source>
        <dbReference type="SAM" id="SignalP"/>
    </source>
</evidence>
<reference evidence="2 3" key="1">
    <citation type="journal article" date="2007" name="Int. J. Syst. Evol. Microbiol.">
        <title>Halomonas saccharevitans sp. nov., Halomonas arcis sp. nov. and Halomonas subterranea sp. nov., halophilic bacteria isolated from hypersaline environments of China.</title>
        <authorList>
            <person name="Xu X.W."/>
            <person name="Wu Y.H."/>
            <person name="Zhou Z."/>
            <person name="Wang C.S."/>
            <person name="Zhou Y.G."/>
            <person name="Zhang H.B."/>
            <person name="Wang Y."/>
            <person name="Wu M."/>
        </authorList>
    </citation>
    <scope>NUCLEOTIDE SEQUENCE [LARGE SCALE GENOMIC DNA]</scope>
    <source>
        <strain evidence="2 3">TBZ3</strain>
    </source>
</reference>
<dbReference type="Proteomes" id="UP000306973">
    <property type="component" value="Unassembled WGS sequence"/>
</dbReference>
<name>A0A5R8MLS7_9GAMM</name>
<keyword evidence="3" id="KW-1185">Reference proteome</keyword>
<proteinExistence type="predicted"/>
<evidence type="ECO:0000313" key="3">
    <source>
        <dbReference type="Proteomes" id="UP000306973"/>
    </source>
</evidence>
<keyword evidence="1" id="KW-0732">Signal</keyword>
<dbReference type="RefSeq" id="WP_138178872.1">
    <property type="nucleotide sequence ID" value="NZ_VBUI01000002.1"/>
</dbReference>
<evidence type="ECO:0000313" key="2">
    <source>
        <dbReference type="EMBL" id="TLF53267.1"/>
    </source>
</evidence>
<sequence length="203" mass="23046">MKKTVFMIAALCLTGVLIAQQAMAATYNMRNQRSHGEWASMELHLGQEGFFRAINPVAYSDGYLAVDFYPTNCREPVVSTRIETDEIQAQSQSEMYYQSDIRVDRRDIQNGLVEAVLERGDSGLYLHYLVPDITQLLRDTRNGTMVRFRISGEDIDTLYLEFGLRGSMSAINRAASMCHEIAESPEDFFRDNSEPKGSAQDFF</sequence>
<protein>
    <submittedName>
        <fullName evidence="2">Uncharacterized protein</fullName>
    </submittedName>
</protein>
<dbReference type="EMBL" id="VBUI01000002">
    <property type="protein sequence ID" value="TLF53267.1"/>
    <property type="molecule type" value="Genomic_DNA"/>
</dbReference>
<comment type="caution">
    <text evidence="2">The sequence shown here is derived from an EMBL/GenBank/DDBJ whole genome shotgun (WGS) entry which is preliminary data.</text>
</comment>
<dbReference type="OrthoDB" id="6171523at2"/>
<gene>
    <name evidence="2" type="ORF">FEI13_01320</name>
</gene>